<keyword evidence="5" id="KW-1185">Reference proteome</keyword>
<name>A0A170NMT4_9CLOT</name>
<dbReference type="AlphaFoldDB" id="A0A170NMT4"/>
<evidence type="ECO:0000313" key="3">
    <source>
        <dbReference type="EMBL" id="OBR95404.1"/>
    </source>
</evidence>
<keyword evidence="1" id="KW-0472">Membrane</keyword>
<feature type="transmembrane region" description="Helical" evidence="1">
    <location>
        <begin position="9"/>
        <end position="29"/>
    </location>
</feature>
<protein>
    <submittedName>
        <fullName evidence="2">Uncharacterized protein</fullName>
    </submittedName>
</protein>
<evidence type="ECO:0000313" key="2">
    <source>
        <dbReference type="EMBL" id="OAA93213.1"/>
    </source>
</evidence>
<dbReference type="PATRIC" id="fig|1705578.3.peg.547"/>
<proteinExistence type="predicted"/>
<organism evidence="2 4">
    <name type="scientific">Clostridium coskatii</name>
    <dbReference type="NCBI Taxonomy" id="1705578"/>
    <lineage>
        <taxon>Bacteria</taxon>
        <taxon>Bacillati</taxon>
        <taxon>Bacillota</taxon>
        <taxon>Clostridia</taxon>
        <taxon>Eubacteriales</taxon>
        <taxon>Clostridiaceae</taxon>
        <taxon>Clostridium</taxon>
    </lineage>
</organism>
<keyword evidence="1" id="KW-1133">Transmembrane helix</keyword>
<evidence type="ECO:0000313" key="5">
    <source>
        <dbReference type="Proteomes" id="UP000093694"/>
    </source>
</evidence>
<keyword evidence="1" id="KW-0812">Transmembrane</keyword>
<dbReference type="RefSeq" id="WP_063601024.1">
    <property type="nucleotide sequence ID" value="NZ_LITQ01000014.1"/>
</dbReference>
<evidence type="ECO:0000313" key="4">
    <source>
        <dbReference type="Proteomes" id="UP000077384"/>
    </source>
</evidence>
<dbReference type="Proteomes" id="UP000077384">
    <property type="component" value="Unassembled WGS sequence"/>
</dbReference>
<gene>
    <name evidence="3" type="ORF">CLCOS_17280</name>
    <name evidence="2" type="ORF">WX73_00165</name>
</gene>
<sequence length="144" mass="16170">MKESVKDFLFNLIISVFIGLFVGMCQVTVINMNGVVASILIISCILGGVIGTISRLMFIYIFGIKQKDVKVAFIAVFTIIGAISCIPSLYYHLVYNEKIVTMTLVSILASAELLGMSFCYFSYKKYLNFNLKLINKKKQLRGNR</sequence>
<dbReference type="Proteomes" id="UP000093694">
    <property type="component" value="Unassembled WGS sequence"/>
</dbReference>
<feature type="transmembrane region" description="Helical" evidence="1">
    <location>
        <begin position="99"/>
        <end position="123"/>
    </location>
</feature>
<feature type="transmembrane region" description="Helical" evidence="1">
    <location>
        <begin position="35"/>
        <end position="59"/>
    </location>
</feature>
<reference evidence="3 5" key="2">
    <citation type="journal article" date="2016" name="Front. Microbiol.">
        <title>Industrial Acetogenic Biocatalysts: A Comparative Metabolic and Genomic Analysis.</title>
        <authorList>
            <person name="Bengelsdorf F."/>
            <person name="Poehlein A."/>
            <person name="Sonja S."/>
            <person name="Erz C."/>
            <person name="Hummel T."/>
            <person name="Hoffmeister S."/>
            <person name="Daniel R."/>
            <person name="Durre P."/>
        </authorList>
    </citation>
    <scope>NUCLEOTIDE SEQUENCE [LARGE SCALE GENOMIC DNA]</scope>
    <source>
        <strain evidence="3 5">PTA-10522</strain>
    </source>
</reference>
<dbReference type="EMBL" id="LROR01000038">
    <property type="protein sequence ID" value="OBR95404.1"/>
    <property type="molecule type" value="Genomic_DNA"/>
</dbReference>
<dbReference type="EMBL" id="LITQ01000014">
    <property type="protein sequence ID" value="OAA93213.1"/>
    <property type="molecule type" value="Genomic_DNA"/>
</dbReference>
<evidence type="ECO:0000256" key="1">
    <source>
        <dbReference type="SAM" id="Phobius"/>
    </source>
</evidence>
<accession>A0A170NMT4</accession>
<feature type="transmembrane region" description="Helical" evidence="1">
    <location>
        <begin position="71"/>
        <end position="93"/>
    </location>
</feature>
<reference evidence="2 4" key="1">
    <citation type="journal article" date="2015" name="Biotechnol. Bioeng.">
        <title>Genome sequence and phenotypic characterization of Caulobacter segnis.</title>
        <authorList>
            <person name="Patel S."/>
            <person name="Fletcher B."/>
            <person name="Scott D.C."/>
            <person name="Ely B."/>
        </authorList>
    </citation>
    <scope>NUCLEOTIDE SEQUENCE [LARGE SCALE GENOMIC DNA]</scope>
    <source>
        <strain evidence="2 4">PS02</strain>
    </source>
</reference>
<comment type="caution">
    <text evidence="2">The sequence shown here is derived from an EMBL/GenBank/DDBJ whole genome shotgun (WGS) entry which is preliminary data.</text>
</comment>